<reference evidence="3" key="1">
    <citation type="journal article" date="2009" name="Rice">
        <title>De Novo Next Generation Sequencing of Plant Genomes.</title>
        <authorList>
            <person name="Rounsley S."/>
            <person name="Marri P.R."/>
            <person name="Yu Y."/>
            <person name="He R."/>
            <person name="Sisneros N."/>
            <person name="Goicoechea J.L."/>
            <person name="Lee S.J."/>
            <person name="Angelova A."/>
            <person name="Kudrna D."/>
            <person name="Luo M."/>
            <person name="Affourtit J."/>
            <person name="Desany B."/>
            <person name="Knight J."/>
            <person name="Niazi F."/>
            <person name="Egholm M."/>
            <person name="Wing R.A."/>
        </authorList>
    </citation>
    <scope>NUCLEOTIDE SEQUENCE [LARGE SCALE GENOMIC DNA]</scope>
    <source>
        <strain evidence="3">cv. IRGC 105608</strain>
    </source>
</reference>
<proteinExistence type="predicted"/>
<reference evidence="3" key="2">
    <citation type="submission" date="2015-03" db="UniProtKB">
        <authorList>
            <consortium name="EnsemblPlants"/>
        </authorList>
    </citation>
    <scope>IDENTIFICATION</scope>
</reference>
<name>A0A0D3GYV6_9ORYZ</name>
<dbReference type="EnsemblPlants" id="OBART08G10280.1">
    <property type="protein sequence ID" value="OBART08G10280.1"/>
    <property type="gene ID" value="OBART08G10280"/>
</dbReference>
<protein>
    <submittedName>
        <fullName evidence="3">Uncharacterized protein</fullName>
    </submittedName>
</protein>
<feature type="region of interest" description="Disordered" evidence="1">
    <location>
        <begin position="1"/>
        <end position="32"/>
    </location>
</feature>
<evidence type="ECO:0000256" key="2">
    <source>
        <dbReference type="SAM" id="Phobius"/>
    </source>
</evidence>
<evidence type="ECO:0000313" key="4">
    <source>
        <dbReference type="Proteomes" id="UP000026960"/>
    </source>
</evidence>
<feature type="compositionally biased region" description="Gly residues" evidence="1">
    <location>
        <begin position="12"/>
        <end position="22"/>
    </location>
</feature>
<dbReference type="Proteomes" id="UP000026960">
    <property type="component" value="Chromosome 8"/>
</dbReference>
<dbReference type="PaxDb" id="65489-OBART08G10280.1"/>
<keyword evidence="4" id="KW-1185">Reference proteome</keyword>
<keyword evidence="2" id="KW-0472">Membrane</keyword>
<evidence type="ECO:0000256" key="1">
    <source>
        <dbReference type="SAM" id="MobiDB-lite"/>
    </source>
</evidence>
<evidence type="ECO:0000313" key="3">
    <source>
        <dbReference type="EnsemblPlants" id="OBART08G10280.1"/>
    </source>
</evidence>
<sequence>MDASSSAEVTGRCGGGGGGDDGGGGDEEIRCRRRRRRRRGDAASVGDEEMRRVVVGGGCLGVAGRPHHVLPCVVSCRVTRSRHKPQRDADASPTVLFSSFLQALELAVVSLHFGLCCSAASWRLVSCFLLILEENVMRKALAIDGCGAVDGSDAIGEVFSFCCIKIQPFFFFVLFYATYASVRTAVLLIK</sequence>
<organism evidence="3">
    <name type="scientific">Oryza barthii</name>
    <dbReference type="NCBI Taxonomy" id="65489"/>
    <lineage>
        <taxon>Eukaryota</taxon>
        <taxon>Viridiplantae</taxon>
        <taxon>Streptophyta</taxon>
        <taxon>Embryophyta</taxon>
        <taxon>Tracheophyta</taxon>
        <taxon>Spermatophyta</taxon>
        <taxon>Magnoliopsida</taxon>
        <taxon>Liliopsida</taxon>
        <taxon>Poales</taxon>
        <taxon>Poaceae</taxon>
        <taxon>BOP clade</taxon>
        <taxon>Oryzoideae</taxon>
        <taxon>Oryzeae</taxon>
        <taxon>Oryzinae</taxon>
        <taxon>Oryza</taxon>
    </lineage>
</organism>
<keyword evidence="2" id="KW-1133">Transmembrane helix</keyword>
<keyword evidence="2" id="KW-0812">Transmembrane</keyword>
<dbReference type="Gramene" id="OBART08G10280.1">
    <property type="protein sequence ID" value="OBART08G10280.1"/>
    <property type="gene ID" value="OBART08G10280"/>
</dbReference>
<feature type="transmembrane region" description="Helical" evidence="2">
    <location>
        <begin position="169"/>
        <end position="189"/>
    </location>
</feature>
<accession>A0A0D3GYV6</accession>
<dbReference type="AlphaFoldDB" id="A0A0D3GYV6"/>
<dbReference type="HOGENOM" id="CLU_1430052_0_0_1"/>